<gene>
    <name evidence="7" type="ORF">K239x_35080</name>
</gene>
<evidence type="ECO:0000256" key="3">
    <source>
        <dbReference type="ARBA" id="ARBA00022692"/>
    </source>
</evidence>
<evidence type="ECO:0000256" key="2">
    <source>
        <dbReference type="ARBA" id="ARBA00010350"/>
    </source>
</evidence>
<dbReference type="Pfam" id="PF01027">
    <property type="entry name" value="Bax1-I"/>
    <property type="match status" value="1"/>
</dbReference>
<proteinExistence type="inferred from homology"/>
<dbReference type="AlphaFoldDB" id="A0A517NWJ9"/>
<reference evidence="7 8" key="1">
    <citation type="submission" date="2019-02" db="EMBL/GenBank/DDBJ databases">
        <title>Deep-cultivation of Planctomycetes and their phenomic and genomic characterization uncovers novel biology.</title>
        <authorList>
            <person name="Wiegand S."/>
            <person name="Jogler M."/>
            <person name="Boedeker C."/>
            <person name="Pinto D."/>
            <person name="Vollmers J."/>
            <person name="Rivas-Marin E."/>
            <person name="Kohn T."/>
            <person name="Peeters S.H."/>
            <person name="Heuer A."/>
            <person name="Rast P."/>
            <person name="Oberbeckmann S."/>
            <person name="Bunk B."/>
            <person name="Jeske O."/>
            <person name="Meyerdierks A."/>
            <person name="Storesund J.E."/>
            <person name="Kallscheuer N."/>
            <person name="Luecker S."/>
            <person name="Lage O.M."/>
            <person name="Pohl T."/>
            <person name="Merkel B.J."/>
            <person name="Hornburger P."/>
            <person name="Mueller R.-W."/>
            <person name="Bruemmer F."/>
            <person name="Labrenz M."/>
            <person name="Spormann A.M."/>
            <person name="Op den Camp H."/>
            <person name="Overmann J."/>
            <person name="Amann R."/>
            <person name="Jetten M.S.M."/>
            <person name="Mascher T."/>
            <person name="Medema M.H."/>
            <person name="Devos D.P."/>
            <person name="Kaster A.-K."/>
            <person name="Ovreas L."/>
            <person name="Rohde M."/>
            <person name="Galperin M.Y."/>
            <person name="Jogler C."/>
        </authorList>
    </citation>
    <scope>NUCLEOTIDE SEQUENCE [LARGE SCALE GENOMIC DNA]</scope>
    <source>
        <strain evidence="7 8">K23_9</strain>
    </source>
</reference>
<keyword evidence="3 6" id="KW-0812">Transmembrane</keyword>
<keyword evidence="4 6" id="KW-1133">Transmembrane helix</keyword>
<dbReference type="InterPro" id="IPR006214">
    <property type="entry name" value="Bax_inhibitor_1-related"/>
</dbReference>
<comment type="similarity">
    <text evidence="2 6">Belongs to the BI1 family.</text>
</comment>
<dbReference type="GO" id="GO:0005886">
    <property type="term" value="C:plasma membrane"/>
    <property type="evidence" value="ECO:0007669"/>
    <property type="project" value="TreeGrafter"/>
</dbReference>
<feature type="transmembrane region" description="Helical" evidence="6">
    <location>
        <begin position="94"/>
        <end position="118"/>
    </location>
</feature>
<dbReference type="Proteomes" id="UP000319817">
    <property type="component" value="Chromosome"/>
</dbReference>
<dbReference type="OrthoDB" id="5177430at2"/>
<evidence type="ECO:0000256" key="1">
    <source>
        <dbReference type="ARBA" id="ARBA00004141"/>
    </source>
</evidence>
<protein>
    <submittedName>
        <fullName evidence="7">Inhibitor of apoptosis-promoting Bax1</fullName>
    </submittedName>
</protein>
<organism evidence="7 8">
    <name type="scientific">Stieleria marina</name>
    <dbReference type="NCBI Taxonomy" id="1930275"/>
    <lineage>
        <taxon>Bacteria</taxon>
        <taxon>Pseudomonadati</taxon>
        <taxon>Planctomycetota</taxon>
        <taxon>Planctomycetia</taxon>
        <taxon>Pirellulales</taxon>
        <taxon>Pirellulaceae</taxon>
        <taxon>Stieleria</taxon>
    </lineage>
</organism>
<feature type="transmembrane region" description="Helical" evidence="6">
    <location>
        <begin position="210"/>
        <end position="229"/>
    </location>
</feature>
<sequence>MSNVNPYASAAVPVAFAEESARAAFIRRTYLHVAGAVLALVALETVIFTVVPEDMMRGLVQKMSGMGWLLVLGAYMGVSWMARSWATSSVSKGGQYAGLGLYVVAESVILLPLLYVSMLMDPNLPLMAGIISVMCFGCLTAFVMMTNVDLSSWGKYLAIAGFAALAAIVAGMICGFSLGLFFCGAMIALACGYILYDTSNVIHHYNTDQHVAASLALFASLVLLFWYVLRIAMMFASDD</sequence>
<feature type="transmembrane region" description="Helical" evidence="6">
    <location>
        <begin position="124"/>
        <end position="145"/>
    </location>
</feature>
<feature type="transmembrane region" description="Helical" evidence="6">
    <location>
        <begin position="63"/>
        <end position="82"/>
    </location>
</feature>
<evidence type="ECO:0000313" key="8">
    <source>
        <dbReference type="Proteomes" id="UP000319817"/>
    </source>
</evidence>
<evidence type="ECO:0000256" key="5">
    <source>
        <dbReference type="ARBA" id="ARBA00023136"/>
    </source>
</evidence>
<evidence type="ECO:0000256" key="6">
    <source>
        <dbReference type="RuleBase" id="RU004379"/>
    </source>
</evidence>
<keyword evidence="8" id="KW-1185">Reference proteome</keyword>
<dbReference type="EMBL" id="CP036526">
    <property type="protein sequence ID" value="QDT11510.1"/>
    <property type="molecule type" value="Genomic_DNA"/>
</dbReference>
<feature type="transmembrane region" description="Helical" evidence="6">
    <location>
        <begin position="30"/>
        <end position="51"/>
    </location>
</feature>
<evidence type="ECO:0000256" key="4">
    <source>
        <dbReference type="ARBA" id="ARBA00022989"/>
    </source>
</evidence>
<dbReference type="PANTHER" id="PTHR23291">
    <property type="entry name" value="BAX INHIBITOR-RELATED"/>
    <property type="match status" value="1"/>
</dbReference>
<dbReference type="PANTHER" id="PTHR23291:SF50">
    <property type="entry name" value="PROTEIN LIFEGUARD 4"/>
    <property type="match status" value="1"/>
</dbReference>
<feature type="transmembrane region" description="Helical" evidence="6">
    <location>
        <begin position="157"/>
        <end position="190"/>
    </location>
</feature>
<accession>A0A517NWJ9</accession>
<dbReference type="RefSeq" id="WP_145419329.1">
    <property type="nucleotide sequence ID" value="NZ_CP036526.1"/>
</dbReference>
<name>A0A517NWJ9_9BACT</name>
<comment type="subcellular location">
    <subcellularLocation>
        <location evidence="1">Membrane</location>
        <topology evidence="1">Multi-pass membrane protein</topology>
    </subcellularLocation>
</comment>
<evidence type="ECO:0000313" key="7">
    <source>
        <dbReference type="EMBL" id="QDT11510.1"/>
    </source>
</evidence>
<keyword evidence="5 6" id="KW-0472">Membrane</keyword>